<feature type="transmembrane region" description="Helical" evidence="7">
    <location>
        <begin position="41"/>
        <end position="58"/>
    </location>
</feature>
<proteinExistence type="predicted"/>
<evidence type="ECO:0000256" key="5">
    <source>
        <dbReference type="ARBA" id="ARBA00023136"/>
    </source>
</evidence>
<dbReference type="Gene3D" id="1.20.1250.20">
    <property type="entry name" value="MFS general substrate transporter like domains"/>
    <property type="match status" value="2"/>
</dbReference>
<dbReference type="PANTHER" id="PTHR43791">
    <property type="entry name" value="PERMEASE-RELATED"/>
    <property type="match status" value="1"/>
</dbReference>
<feature type="transmembrane region" description="Helical" evidence="7">
    <location>
        <begin position="367"/>
        <end position="390"/>
    </location>
</feature>
<dbReference type="FunFam" id="1.20.1250.20:FF:000034">
    <property type="entry name" value="MFS general substrate transporter"/>
    <property type="match status" value="1"/>
</dbReference>
<keyword evidence="10" id="KW-1185">Reference proteome</keyword>
<accession>A0A5C3MIP9</accession>
<feature type="transmembrane region" description="Helical" evidence="7">
    <location>
        <begin position="436"/>
        <end position="455"/>
    </location>
</feature>
<dbReference type="SUPFAM" id="SSF103473">
    <property type="entry name" value="MFS general substrate transporter"/>
    <property type="match status" value="1"/>
</dbReference>
<protein>
    <submittedName>
        <fullName evidence="9">Major facilitator superfamily domain-containing protein</fullName>
    </submittedName>
</protein>
<keyword evidence="4 7" id="KW-1133">Transmembrane helix</keyword>
<feature type="transmembrane region" description="Helical" evidence="7">
    <location>
        <begin position="204"/>
        <end position="226"/>
    </location>
</feature>
<evidence type="ECO:0000256" key="7">
    <source>
        <dbReference type="SAM" id="Phobius"/>
    </source>
</evidence>
<feature type="compositionally biased region" description="Polar residues" evidence="6">
    <location>
        <begin position="1"/>
        <end position="11"/>
    </location>
</feature>
<dbReference type="OrthoDB" id="2985014at2759"/>
<feature type="transmembrane region" description="Helical" evidence="7">
    <location>
        <begin position="317"/>
        <end position="334"/>
    </location>
</feature>
<dbReference type="EMBL" id="ML213590">
    <property type="protein sequence ID" value="TFK44565.1"/>
    <property type="molecule type" value="Genomic_DNA"/>
</dbReference>
<dbReference type="GO" id="GO:0016020">
    <property type="term" value="C:membrane"/>
    <property type="evidence" value="ECO:0007669"/>
    <property type="project" value="UniProtKB-SubCell"/>
</dbReference>
<keyword evidence="2" id="KW-0813">Transport</keyword>
<dbReference type="PROSITE" id="PS50850">
    <property type="entry name" value="MFS"/>
    <property type="match status" value="1"/>
</dbReference>
<dbReference type="FunFam" id="1.20.1250.20:FF:000013">
    <property type="entry name" value="MFS general substrate transporter"/>
    <property type="match status" value="1"/>
</dbReference>
<feature type="region of interest" description="Disordered" evidence="6">
    <location>
        <begin position="1"/>
        <end position="28"/>
    </location>
</feature>
<dbReference type="InterPro" id="IPR020846">
    <property type="entry name" value="MFS_dom"/>
</dbReference>
<dbReference type="GO" id="GO:0022857">
    <property type="term" value="F:transmembrane transporter activity"/>
    <property type="evidence" value="ECO:0007669"/>
    <property type="project" value="InterPro"/>
</dbReference>
<evidence type="ECO:0000313" key="10">
    <source>
        <dbReference type="Proteomes" id="UP000308652"/>
    </source>
</evidence>
<sequence>MEKASSKGSRSSLEKRVDTSSEHTGSSEHDSALDKKVWWKIDLYVLPVITMFYLLSWLDRTNLGNARVAGLQRDLKMTNTQYSIALTVTFIPYILSEIPSNLLLKIVGPNLLLPVLLTGWGIVTTLQGVVHSYAGLLVCRFFIGLLEGGVLPGIVLYLSFFYPRRKMQTRISAFFSSASLSGAFSGLLATGIMKMHGIGNRPAWAWIFILEGLFTVVFGILTFFLLPRSPAHAYFLNQQEKDYVVGQLRADGAIGADDKADSFSWAEVRQTFRLPQVWLLGFVYFFNGTIVYSLGYFTPSIVQGLGYTPIRTQLMTVGPYAAAFFLTNVTSYIGDKYRCRGVIIVFCSICCITGFAMFLGSHHKATLYGSLFMTIGGINCSSPPLAAWVANNTAPHVRRATALAFLSMITNSGGILSTWLLGSLSPAPRYTMATRVLLSFSILMGLFAVLTLAYLHDQNKKKKVIRETTTKTEEAEGLGDRSAWYEYIL</sequence>
<evidence type="ECO:0000256" key="1">
    <source>
        <dbReference type="ARBA" id="ARBA00004141"/>
    </source>
</evidence>
<dbReference type="Pfam" id="PF07690">
    <property type="entry name" value="MFS_1"/>
    <property type="match status" value="1"/>
</dbReference>
<evidence type="ECO:0000256" key="3">
    <source>
        <dbReference type="ARBA" id="ARBA00022692"/>
    </source>
</evidence>
<dbReference type="InterPro" id="IPR011701">
    <property type="entry name" value="MFS"/>
</dbReference>
<keyword evidence="3 7" id="KW-0812">Transmembrane</keyword>
<gene>
    <name evidence="9" type="ORF">BDQ12DRAFT_673220</name>
</gene>
<feature type="transmembrane region" description="Helical" evidence="7">
    <location>
        <begin position="78"/>
        <end position="95"/>
    </location>
</feature>
<feature type="transmembrane region" description="Helical" evidence="7">
    <location>
        <begin position="341"/>
        <end position="361"/>
    </location>
</feature>
<feature type="transmembrane region" description="Helical" evidence="7">
    <location>
        <begin position="135"/>
        <end position="159"/>
    </location>
</feature>
<evidence type="ECO:0000313" key="9">
    <source>
        <dbReference type="EMBL" id="TFK44565.1"/>
    </source>
</evidence>
<dbReference type="PANTHER" id="PTHR43791:SF85">
    <property type="entry name" value="TRANSPORTER, PUTATIVE (AFU_ORTHOLOGUE AFUA_6G00710)-RELATED"/>
    <property type="match status" value="1"/>
</dbReference>
<feature type="transmembrane region" description="Helical" evidence="7">
    <location>
        <begin position="402"/>
        <end position="424"/>
    </location>
</feature>
<evidence type="ECO:0000256" key="2">
    <source>
        <dbReference type="ARBA" id="ARBA00022448"/>
    </source>
</evidence>
<keyword evidence="5 7" id="KW-0472">Membrane</keyword>
<organism evidence="9 10">
    <name type="scientific">Crucibulum laeve</name>
    <dbReference type="NCBI Taxonomy" id="68775"/>
    <lineage>
        <taxon>Eukaryota</taxon>
        <taxon>Fungi</taxon>
        <taxon>Dikarya</taxon>
        <taxon>Basidiomycota</taxon>
        <taxon>Agaricomycotina</taxon>
        <taxon>Agaricomycetes</taxon>
        <taxon>Agaricomycetidae</taxon>
        <taxon>Agaricales</taxon>
        <taxon>Agaricineae</taxon>
        <taxon>Nidulariaceae</taxon>
        <taxon>Crucibulum</taxon>
    </lineage>
</organism>
<feature type="compositionally biased region" description="Basic and acidic residues" evidence="6">
    <location>
        <begin position="12"/>
        <end position="28"/>
    </location>
</feature>
<reference evidence="9 10" key="1">
    <citation type="journal article" date="2019" name="Nat. Ecol. Evol.">
        <title>Megaphylogeny resolves global patterns of mushroom evolution.</title>
        <authorList>
            <person name="Varga T."/>
            <person name="Krizsan K."/>
            <person name="Foldi C."/>
            <person name="Dima B."/>
            <person name="Sanchez-Garcia M."/>
            <person name="Sanchez-Ramirez S."/>
            <person name="Szollosi G.J."/>
            <person name="Szarkandi J.G."/>
            <person name="Papp V."/>
            <person name="Albert L."/>
            <person name="Andreopoulos W."/>
            <person name="Angelini C."/>
            <person name="Antonin V."/>
            <person name="Barry K.W."/>
            <person name="Bougher N.L."/>
            <person name="Buchanan P."/>
            <person name="Buyck B."/>
            <person name="Bense V."/>
            <person name="Catcheside P."/>
            <person name="Chovatia M."/>
            <person name="Cooper J."/>
            <person name="Damon W."/>
            <person name="Desjardin D."/>
            <person name="Finy P."/>
            <person name="Geml J."/>
            <person name="Haridas S."/>
            <person name="Hughes K."/>
            <person name="Justo A."/>
            <person name="Karasinski D."/>
            <person name="Kautmanova I."/>
            <person name="Kiss B."/>
            <person name="Kocsube S."/>
            <person name="Kotiranta H."/>
            <person name="LaButti K.M."/>
            <person name="Lechner B.E."/>
            <person name="Liimatainen K."/>
            <person name="Lipzen A."/>
            <person name="Lukacs Z."/>
            <person name="Mihaltcheva S."/>
            <person name="Morgado L.N."/>
            <person name="Niskanen T."/>
            <person name="Noordeloos M.E."/>
            <person name="Ohm R.A."/>
            <person name="Ortiz-Santana B."/>
            <person name="Ovrebo C."/>
            <person name="Racz N."/>
            <person name="Riley R."/>
            <person name="Savchenko A."/>
            <person name="Shiryaev A."/>
            <person name="Soop K."/>
            <person name="Spirin V."/>
            <person name="Szebenyi C."/>
            <person name="Tomsovsky M."/>
            <person name="Tulloss R.E."/>
            <person name="Uehling J."/>
            <person name="Grigoriev I.V."/>
            <person name="Vagvolgyi C."/>
            <person name="Papp T."/>
            <person name="Martin F.M."/>
            <person name="Miettinen O."/>
            <person name="Hibbett D.S."/>
            <person name="Nagy L.G."/>
        </authorList>
    </citation>
    <scope>NUCLEOTIDE SEQUENCE [LARGE SCALE GENOMIC DNA]</scope>
    <source>
        <strain evidence="9 10">CBS 166.37</strain>
    </source>
</reference>
<name>A0A5C3MIP9_9AGAR</name>
<dbReference type="STRING" id="68775.A0A5C3MIP9"/>
<evidence type="ECO:0000256" key="4">
    <source>
        <dbReference type="ARBA" id="ARBA00022989"/>
    </source>
</evidence>
<evidence type="ECO:0000256" key="6">
    <source>
        <dbReference type="SAM" id="MobiDB-lite"/>
    </source>
</evidence>
<feature type="transmembrane region" description="Helical" evidence="7">
    <location>
        <begin position="277"/>
        <end position="297"/>
    </location>
</feature>
<dbReference type="AlphaFoldDB" id="A0A5C3MIP9"/>
<comment type="subcellular location">
    <subcellularLocation>
        <location evidence="1">Membrane</location>
        <topology evidence="1">Multi-pass membrane protein</topology>
    </subcellularLocation>
</comment>
<dbReference type="Proteomes" id="UP000308652">
    <property type="component" value="Unassembled WGS sequence"/>
</dbReference>
<feature type="domain" description="Major facilitator superfamily (MFS) profile" evidence="8">
    <location>
        <begin position="45"/>
        <end position="459"/>
    </location>
</feature>
<feature type="transmembrane region" description="Helical" evidence="7">
    <location>
        <begin position="102"/>
        <end position="123"/>
    </location>
</feature>
<feature type="transmembrane region" description="Helical" evidence="7">
    <location>
        <begin position="171"/>
        <end position="192"/>
    </location>
</feature>
<evidence type="ECO:0000259" key="8">
    <source>
        <dbReference type="PROSITE" id="PS50850"/>
    </source>
</evidence>
<dbReference type="InterPro" id="IPR036259">
    <property type="entry name" value="MFS_trans_sf"/>
</dbReference>